<proteinExistence type="predicted"/>
<evidence type="ECO:0000313" key="3">
    <source>
        <dbReference type="Proteomes" id="UP000283652"/>
    </source>
</evidence>
<comment type="caution">
    <text evidence="2">The sequence shown here is derived from an EMBL/GenBank/DDBJ whole genome shotgun (WGS) entry which is preliminary data.</text>
</comment>
<dbReference type="RefSeq" id="WP_118398755.1">
    <property type="nucleotide sequence ID" value="NZ_QRUK01000017.1"/>
</dbReference>
<protein>
    <submittedName>
        <fullName evidence="2">Uncharacterized protein</fullName>
    </submittedName>
</protein>
<organism evidence="2 3">
    <name type="scientific">Dorea formicigenerans</name>
    <dbReference type="NCBI Taxonomy" id="39486"/>
    <lineage>
        <taxon>Bacteria</taxon>
        <taxon>Bacillati</taxon>
        <taxon>Bacillota</taxon>
        <taxon>Clostridia</taxon>
        <taxon>Lachnospirales</taxon>
        <taxon>Lachnospiraceae</taxon>
        <taxon>Dorea</taxon>
    </lineage>
</organism>
<gene>
    <name evidence="2" type="ORF">DWY33_09675</name>
</gene>
<evidence type="ECO:0000256" key="1">
    <source>
        <dbReference type="SAM" id="Phobius"/>
    </source>
</evidence>
<dbReference type="EMBL" id="QRUK01000017">
    <property type="protein sequence ID" value="RGR58382.1"/>
    <property type="molecule type" value="Genomic_DNA"/>
</dbReference>
<reference evidence="2 3" key="1">
    <citation type="submission" date="2018-08" db="EMBL/GenBank/DDBJ databases">
        <title>A genome reference for cultivated species of the human gut microbiota.</title>
        <authorList>
            <person name="Zou Y."/>
            <person name="Xue W."/>
            <person name="Luo G."/>
        </authorList>
    </citation>
    <scope>NUCLEOTIDE SEQUENCE [LARGE SCALE GENOMIC DNA]</scope>
    <source>
        <strain evidence="2 3">AF25-11</strain>
    </source>
</reference>
<evidence type="ECO:0000313" key="2">
    <source>
        <dbReference type="EMBL" id="RGR58382.1"/>
    </source>
</evidence>
<accession>A0A412EZH5</accession>
<keyword evidence="1" id="KW-0812">Transmembrane</keyword>
<feature type="transmembrane region" description="Helical" evidence="1">
    <location>
        <begin position="41"/>
        <end position="64"/>
    </location>
</feature>
<name>A0A412EZH5_9FIRM</name>
<dbReference type="Proteomes" id="UP000283652">
    <property type="component" value="Unassembled WGS sequence"/>
</dbReference>
<feature type="transmembrane region" description="Helical" evidence="1">
    <location>
        <begin position="7"/>
        <end position="29"/>
    </location>
</feature>
<keyword evidence="1" id="KW-0472">Membrane</keyword>
<keyword evidence="1" id="KW-1133">Transmembrane helix</keyword>
<dbReference type="AlphaFoldDB" id="A0A412EZH5"/>
<sequence length="171" mass="19864">MKNKKEVGLGVLITILLFVTSILIAMFIVKNKIPSNASNDGWLGFFGGLFGSFISGMITFYVLYIDRKGSREQIFKQQKVMEMNQMENDLKEVFSSMKKDGECVVATTYILLVLNKIPESYKDTKYYKLLFEIGEYSNEGQYFDALGLEAKLYREFIKYRNMYIETYNCKD</sequence>